<reference evidence="3 5" key="1">
    <citation type="journal article" date="2008" name="Science">
        <title>The Physcomitrella genome reveals evolutionary insights into the conquest of land by plants.</title>
        <authorList>
            <person name="Rensing S."/>
            <person name="Lang D."/>
            <person name="Zimmer A."/>
            <person name="Terry A."/>
            <person name="Salamov A."/>
            <person name="Shapiro H."/>
            <person name="Nishiyama T."/>
            <person name="Perroud P.-F."/>
            <person name="Lindquist E."/>
            <person name="Kamisugi Y."/>
            <person name="Tanahashi T."/>
            <person name="Sakakibara K."/>
            <person name="Fujita T."/>
            <person name="Oishi K."/>
            <person name="Shin-I T."/>
            <person name="Kuroki Y."/>
            <person name="Toyoda A."/>
            <person name="Suzuki Y."/>
            <person name="Hashimoto A."/>
            <person name="Yamaguchi K."/>
            <person name="Sugano A."/>
            <person name="Kohara Y."/>
            <person name="Fujiyama A."/>
            <person name="Anterola A."/>
            <person name="Aoki S."/>
            <person name="Ashton N."/>
            <person name="Barbazuk W.B."/>
            <person name="Barker E."/>
            <person name="Bennetzen J."/>
            <person name="Bezanilla M."/>
            <person name="Blankenship R."/>
            <person name="Cho S.H."/>
            <person name="Dutcher S."/>
            <person name="Estelle M."/>
            <person name="Fawcett J.A."/>
            <person name="Gundlach H."/>
            <person name="Hanada K."/>
            <person name="Heyl A."/>
            <person name="Hicks K.A."/>
            <person name="Hugh J."/>
            <person name="Lohr M."/>
            <person name="Mayer K."/>
            <person name="Melkozernov A."/>
            <person name="Murata T."/>
            <person name="Nelson D."/>
            <person name="Pils B."/>
            <person name="Prigge M."/>
            <person name="Reiss B."/>
            <person name="Renner T."/>
            <person name="Rombauts S."/>
            <person name="Rushton P."/>
            <person name="Sanderfoot A."/>
            <person name="Schween G."/>
            <person name="Shiu S.-H."/>
            <person name="Stueber K."/>
            <person name="Theodoulou F.L."/>
            <person name="Tu H."/>
            <person name="Van de Peer Y."/>
            <person name="Verrier P.J."/>
            <person name="Waters E."/>
            <person name="Wood A."/>
            <person name="Yang L."/>
            <person name="Cove D."/>
            <person name="Cuming A."/>
            <person name="Hasebe M."/>
            <person name="Lucas S."/>
            <person name="Mishler D.B."/>
            <person name="Reski R."/>
            <person name="Grigoriev I."/>
            <person name="Quatrano R.S."/>
            <person name="Boore J.L."/>
        </authorList>
    </citation>
    <scope>NUCLEOTIDE SEQUENCE [LARGE SCALE GENOMIC DNA]</scope>
    <source>
        <strain evidence="4 5">cv. Gransden 2004</strain>
    </source>
</reference>
<feature type="region of interest" description="Disordered" evidence="1">
    <location>
        <begin position="190"/>
        <end position="209"/>
    </location>
</feature>
<protein>
    <recommendedName>
        <fullName evidence="2">Myb-like domain-containing protein</fullName>
    </recommendedName>
</protein>
<gene>
    <name evidence="3" type="ORF">PHYPA_025637</name>
</gene>
<evidence type="ECO:0000256" key="1">
    <source>
        <dbReference type="SAM" id="MobiDB-lite"/>
    </source>
</evidence>
<dbReference type="PROSITE" id="PS50090">
    <property type="entry name" value="MYB_LIKE"/>
    <property type="match status" value="1"/>
</dbReference>
<reference evidence="3 5" key="2">
    <citation type="journal article" date="2018" name="Plant J.">
        <title>The Physcomitrella patens chromosome-scale assembly reveals moss genome structure and evolution.</title>
        <authorList>
            <person name="Lang D."/>
            <person name="Ullrich K.K."/>
            <person name="Murat F."/>
            <person name="Fuchs J."/>
            <person name="Jenkins J."/>
            <person name="Haas F.B."/>
            <person name="Piednoel M."/>
            <person name="Gundlach H."/>
            <person name="Van Bel M."/>
            <person name="Meyberg R."/>
            <person name="Vives C."/>
            <person name="Morata J."/>
            <person name="Symeonidi A."/>
            <person name="Hiss M."/>
            <person name="Muchero W."/>
            <person name="Kamisugi Y."/>
            <person name="Saleh O."/>
            <person name="Blanc G."/>
            <person name="Decker E.L."/>
            <person name="van Gessel N."/>
            <person name="Grimwood J."/>
            <person name="Hayes R.D."/>
            <person name="Graham S.W."/>
            <person name="Gunter L.E."/>
            <person name="McDaniel S.F."/>
            <person name="Hoernstein S.N.W."/>
            <person name="Larsson A."/>
            <person name="Li F.W."/>
            <person name="Perroud P.F."/>
            <person name="Phillips J."/>
            <person name="Ranjan P."/>
            <person name="Rokshar D.S."/>
            <person name="Rothfels C.J."/>
            <person name="Schneider L."/>
            <person name="Shu S."/>
            <person name="Stevenson D.W."/>
            <person name="Thummler F."/>
            <person name="Tillich M."/>
            <person name="Villarreal Aguilar J.C."/>
            <person name="Widiez T."/>
            <person name="Wong G.K."/>
            <person name="Wymore A."/>
            <person name="Zhang Y."/>
            <person name="Zimmer A.D."/>
            <person name="Quatrano R.S."/>
            <person name="Mayer K.F.X."/>
            <person name="Goodstein D."/>
            <person name="Casacuberta J.M."/>
            <person name="Vandepoele K."/>
            <person name="Reski R."/>
            <person name="Cuming A.C."/>
            <person name="Tuskan G.A."/>
            <person name="Maumus F."/>
            <person name="Salse J."/>
            <person name="Schmutz J."/>
            <person name="Rensing S.A."/>
        </authorList>
    </citation>
    <scope>NUCLEOTIDE SEQUENCE [LARGE SCALE GENOMIC DNA]</scope>
    <source>
        <strain evidence="4 5">cv. Gransden 2004</strain>
    </source>
</reference>
<dbReference type="PANTHER" id="PTHR33492">
    <property type="entry name" value="OSJNBA0043A12.37 PROTEIN-RELATED"/>
    <property type="match status" value="1"/>
</dbReference>
<keyword evidence="5" id="KW-1185">Reference proteome</keyword>
<dbReference type="Gramene" id="Pp3c21_2380V3.1">
    <property type="protein sequence ID" value="PAC:32915647.CDS.1"/>
    <property type="gene ID" value="Pp3c21_2380"/>
</dbReference>
<feature type="domain" description="Myb-like" evidence="2">
    <location>
        <begin position="29"/>
        <end position="82"/>
    </location>
</feature>
<proteinExistence type="predicted"/>
<feature type="region of interest" description="Disordered" evidence="1">
    <location>
        <begin position="1"/>
        <end position="27"/>
    </location>
</feature>
<evidence type="ECO:0000313" key="5">
    <source>
        <dbReference type="Proteomes" id="UP000006727"/>
    </source>
</evidence>
<sequence>MECWIGDDNQPKTRKKRCREYQAPTSHYRERQRGKNWKEAEENILVESRGKGMDWKSISECLKNSGFTRNEKHCTDKWYALRKHYIDIHDWITHHPESCYWSLSDSDRIRTVPHSFCQKWYEIFDAAERREGRKNRASLHQRRRQDNDEYLAIVPPSSLFGANLVGVPSNSTSRIDSVFASRPQEFSQRHVGDSNFLGDASHENERPETGDFLLNQDASADWTLSRAEIRMLVKEIRGLNYALQNKFAREEEERSRNLRIKEQKLQLKQDRFNYKRQRDDEARRAKPRQFDGFNSV</sequence>
<accession>A0A2K1IQG5</accession>
<organism evidence="3">
    <name type="scientific">Physcomitrium patens</name>
    <name type="common">Spreading-leaved earth moss</name>
    <name type="synonym">Physcomitrella patens</name>
    <dbReference type="NCBI Taxonomy" id="3218"/>
    <lineage>
        <taxon>Eukaryota</taxon>
        <taxon>Viridiplantae</taxon>
        <taxon>Streptophyta</taxon>
        <taxon>Embryophyta</taxon>
        <taxon>Bryophyta</taxon>
        <taxon>Bryophytina</taxon>
        <taxon>Bryopsida</taxon>
        <taxon>Funariidae</taxon>
        <taxon>Funariales</taxon>
        <taxon>Funariaceae</taxon>
        <taxon>Physcomitrium</taxon>
    </lineage>
</organism>
<dbReference type="InterPro" id="IPR009057">
    <property type="entry name" value="Homeodomain-like_sf"/>
</dbReference>
<feature type="compositionally biased region" description="Basic and acidic residues" evidence="1">
    <location>
        <begin position="275"/>
        <end position="284"/>
    </location>
</feature>
<feature type="region of interest" description="Disordered" evidence="1">
    <location>
        <begin position="275"/>
        <end position="296"/>
    </location>
</feature>
<dbReference type="PANTHER" id="PTHR33492:SF4">
    <property type="entry name" value="OS02G0174300 PROTEIN"/>
    <property type="match status" value="1"/>
</dbReference>
<dbReference type="Pfam" id="PF13837">
    <property type="entry name" value="Myb_DNA-bind_4"/>
    <property type="match status" value="1"/>
</dbReference>
<dbReference type="EMBL" id="ABEU02000021">
    <property type="protein sequence ID" value="PNR31516.1"/>
    <property type="molecule type" value="Genomic_DNA"/>
</dbReference>
<dbReference type="Gene3D" id="1.10.10.60">
    <property type="entry name" value="Homeodomain-like"/>
    <property type="match status" value="1"/>
</dbReference>
<feature type="compositionally biased region" description="Basic and acidic residues" evidence="1">
    <location>
        <begin position="200"/>
        <end position="209"/>
    </location>
</feature>
<dbReference type="EnsemblPlants" id="Pp3c21_2380V3.1">
    <property type="protein sequence ID" value="PAC:32915647.CDS.1"/>
    <property type="gene ID" value="Pp3c21_2380"/>
</dbReference>
<evidence type="ECO:0000313" key="3">
    <source>
        <dbReference type="EMBL" id="PNR31516.1"/>
    </source>
</evidence>
<evidence type="ECO:0000313" key="4">
    <source>
        <dbReference type="EnsemblPlants" id="PAC:32915647.CDS.1"/>
    </source>
</evidence>
<name>A0A2K1IQG5_PHYPA</name>
<evidence type="ECO:0000259" key="2">
    <source>
        <dbReference type="PROSITE" id="PS50090"/>
    </source>
</evidence>
<dbReference type="PaxDb" id="3218-PP1S408_31V6.3"/>
<dbReference type="InterPro" id="IPR001005">
    <property type="entry name" value="SANT/Myb"/>
</dbReference>
<dbReference type="AlphaFoldDB" id="A0A2K1IQG5"/>
<reference evidence="4" key="3">
    <citation type="submission" date="2020-12" db="UniProtKB">
        <authorList>
            <consortium name="EnsemblPlants"/>
        </authorList>
    </citation>
    <scope>IDENTIFICATION</scope>
</reference>
<dbReference type="SUPFAM" id="SSF46689">
    <property type="entry name" value="Homeodomain-like"/>
    <property type="match status" value="1"/>
</dbReference>
<dbReference type="InterPro" id="IPR044822">
    <property type="entry name" value="Myb_DNA-bind_4"/>
</dbReference>
<dbReference type="Proteomes" id="UP000006727">
    <property type="component" value="Chromosome 21"/>
</dbReference>